<evidence type="ECO:0000259" key="5">
    <source>
        <dbReference type="Pfam" id="PF01523"/>
    </source>
</evidence>
<sequence>MHCDFHDIRIISGYSTTIVLDNGKIEEVASNLMSSAGIRALTGGSWGFVTTDDLTDLNCALTSAEELSASIDRMVPREKVMLAPIRNKAASIRASVKENPADIPIEEKIELIRDIDQHARVDGVTSTTVMYSESYAKIRYQSSEGLDLEHDTFRTGFVVTAVASDGTTYQSGRKSRFGVCGYELFKKHDALALAEEAGTTATRLLHARQPEGGAMPCVLDPELAGVFIHEAVGHAAEADLVLENSSILAGKIGCAIASPGVTVYDDPTLDGYGHYPFDSEGVPAKRTTLIDRGVLCSYLHSRETAGKLGESGMEDGNGGGGGNARAQGCAIPIPRMSNTFIANGDMKFEEILKELKNGVYLKGSRGGQVNTGEGIFQFNAELGFVVRDGEICEMLRDVSLSGQTLEILKNITAVGNDLEFNSGWCGKNGQTVPVSDGSPHILVSSAIVGGSG</sequence>
<keyword evidence="2 8" id="KW-0645">Protease</keyword>
<protein>
    <submittedName>
        <fullName evidence="8">Zinc metalloprotease TldD</fullName>
        <ecNumber evidence="8">3.4.-.-</ecNumber>
    </submittedName>
</protein>
<evidence type="ECO:0000256" key="2">
    <source>
        <dbReference type="ARBA" id="ARBA00022670"/>
    </source>
</evidence>
<proteinExistence type="inferred from homology"/>
<dbReference type="EMBL" id="MT776526">
    <property type="protein sequence ID" value="QNT35558.1"/>
    <property type="molecule type" value="Genomic_DNA"/>
</dbReference>
<dbReference type="PANTHER" id="PTHR30624">
    <property type="entry name" value="UNCHARACTERIZED PROTEIN TLDD AND PMBA"/>
    <property type="match status" value="1"/>
</dbReference>
<reference evidence="8" key="1">
    <citation type="submission" date="2020-07" db="EMBL/GenBank/DDBJ databases">
        <title>Unique genomic features of the anaerobic methanotrophic archaea.</title>
        <authorList>
            <person name="Chadwick G.L."/>
            <person name="Skennerton C.T."/>
            <person name="Laso-Perez R."/>
            <person name="Leu A.O."/>
            <person name="Speth D.R."/>
            <person name="Yu H."/>
            <person name="Morgan-Lang C."/>
            <person name="Hatzenpichler R."/>
            <person name="Goudeau D."/>
            <person name="Malmstrom R."/>
            <person name="Brazelton W.J."/>
            <person name="Woyke T."/>
            <person name="Hallam S.J."/>
            <person name="Tyson G.W."/>
            <person name="Wegener G."/>
            <person name="Boetius A."/>
            <person name="Orphan V."/>
        </authorList>
    </citation>
    <scope>NUCLEOTIDE SEQUENCE</scope>
</reference>
<dbReference type="Pfam" id="PF01523">
    <property type="entry name" value="PmbA_TldD_1st"/>
    <property type="match status" value="1"/>
</dbReference>
<dbReference type="Gene3D" id="3.30.2290.10">
    <property type="entry name" value="PmbA/TldD superfamily"/>
    <property type="match status" value="1"/>
</dbReference>
<dbReference type="InterPro" id="IPR002510">
    <property type="entry name" value="Metalloprtase-TldD/E_N"/>
</dbReference>
<dbReference type="PIRSF" id="PIRSF004919">
    <property type="entry name" value="TldD"/>
    <property type="match status" value="1"/>
</dbReference>
<dbReference type="InterPro" id="IPR036059">
    <property type="entry name" value="TldD/PmbA_sf"/>
</dbReference>
<dbReference type="InterPro" id="IPR045570">
    <property type="entry name" value="Metalloprtase-TldD/E_cen_dom"/>
</dbReference>
<feature type="domain" description="Metalloprotease TldD/E central" evidence="7">
    <location>
        <begin position="99"/>
        <end position="205"/>
    </location>
</feature>
<dbReference type="InterPro" id="IPR051463">
    <property type="entry name" value="Peptidase_U62_metallo"/>
</dbReference>
<evidence type="ECO:0000259" key="6">
    <source>
        <dbReference type="Pfam" id="PF19289"/>
    </source>
</evidence>
<gene>
    <name evidence="8" type="primary">tldD</name>
    <name evidence="8" type="ORF">HCAOCCDF_00006</name>
</gene>
<dbReference type="PANTHER" id="PTHR30624:SF0">
    <property type="entry name" value="METALLOPROTEASE SLR0863"/>
    <property type="match status" value="1"/>
</dbReference>
<dbReference type="Pfam" id="PF19290">
    <property type="entry name" value="PmbA_TldD_2nd"/>
    <property type="match status" value="1"/>
</dbReference>
<evidence type="ECO:0000256" key="3">
    <source>
        <dbReference type="ARBA" id="ARBA00022801"/>
    </source>
</evidence>
<dbReference type="InterPro" id="IPR025502">
    <property type="entry name" value="TldD"/>
</dbReference>
<feature type="domain" description="Metalloprotease TldD/E N-terminal" evidence="5">
    <location>
        <begin position="7"/>
        <end position="74"/>
    </location>
</feature>
<comment type="similarity">
    <text evidence="1">Belongs to the peptidase U62 family.</text>
</comment>
<dbReference type="SUPFAM" id="SSF111283">
    <property type="entry name" value="Putative modulator of DNA gyrase, PmbA/TldD"/>
    <property type="match status" value="1"/>
</dbReference>
<dbReference type="EC" id="3.4.-.-" evidence="8"/>
<evidence type="ECO:0000256" key="1">
    <source>
        <dbReference type="ARBA" id="ARBA00005836"/>
    </source>
</evidence>
<dbReference type="GO" id="GO:0005829">
    <property type="term" value="C:cytosol"/>
    <property type="evidence" value="ECO:0007669"/>
    <property type="project" value="TreeGrafter"/>
</dbReference>
<dbReference type="InterPro" id="IPR045569">
    <property type="entry name" value="Metalloprtase-TldD/E_C"/>
</dbReference>
<evidence type="ECO:0000256" key="4">
    <source>
        <dbReference type="ARBA" id="ARBA00023049"/>
    </source>
</evidence>
<organism evidence="8">
    <name type="scientific">uncultured Methanosarcinales archaeon</name>
    <dbReference type="NCBI Taxonomy" id="183757"/>
    <lineage>
        <taxon>Archaea</taxon>
        <taxon>Methanobacteriati</taxon>
        <taxon>Methanobacteriota</taxon>
        <taxon>Stenosarchaea group</taxon>
        <taxon>Methanomicrobia</taxon>
        <taxon>Methanosarcinales</taxon>
        <taxon>environmental samples</taxon>
    </lineage>
</organism>
<keyword evidence="4 8" id="KW-0482">Metalloprotease</keyword>
<evidence type="ECO:0000259" key="7">
    <source>
        <dbReference type="Pfam" id="PF19290"/>
    </source>
</evidence>
<name>A0A7H1KNP4_9EURY</name>
<feature type="domain" description="Metalloprotease TldD/E C-terminal" evidence="6">
    <location>
        <begin position="213"/>
        <end position="450"/>
    </location>
</feature>
<dbReference type="Pfam" id="PF19289">
    <property type="entry name" value="PmbA_TldD_3rd"/>
    <property type="match status" value="1"/>
</dbReference>
<keyword evidence="3 8" id="KW-0378">Hydrolase</keyword>
<dbReference type="AlphaFoldDB" id="A0A7H1KNP4"/>
<evidence type="ECO:0000313" key="8">
    <source>
        <dbReference type="EMBL" id="QNT35558.1"/>
    </source>
</evidence>
<accession>A0A7H1KNP4</accession>
<dbReference type="GO" id="GO:0006508">
    <property type="term" value="P:proteolysis"/>
    <property type="evidence" value="ECO:0007669"/>
    <property type="project" value="UniProtKB-KW"/>
</dbReference>
<dbReference type="InterPro" id="IPR035068">
    <property type="entry name" value="TldD/PmbA_N"/>
</dbReference>
<dbReference type="GO" id="GO:0008237">
    <property type="term" value="F:metallopeptidase activity"/>
    <property type="evidence" value="ECO:0007669"/>
    <property type="project" value="UniProtKB-KW"/>
</dbReference>